<keyword evidence="15" id="KW-1185">Reference proteome</keyword>
<evidence type="ECO:0000256" key="1">
    <source>
        <dbReference type="ARBA" id="ARBA00004613"/>
    </source>
</evidence>
<feature type="region of interest" description="Disordered" evidence="12">
    <location>
        <begin position="63"/>
        <end position="88"/>
    </location>
</feature>
<evidence type="ECO:0000256" key="4">
    <source>
        <dbReference type="ARBA" id="ARBA00022685"/>
    </source>
</evidence>
<keyword evidence="3" id="KW-0964">Secreted</keyword>
<evidence type="ECO:0000256" key="10">
    <source>
        <dbReference type="ARBA" id="ARBA00043243"/>
    </source>
</evidence>
<keyword evidence="5 11" id="KW-0372">Hormone</keyword>
<organism evidence="14 15">
    <name type="scientific">Nannospalax galili</name>
    <name type="common">Northern Israeli blind subterranean mole rat</name>
    <name type="synonym">Spalax galili</name>
    <dbReference type="NCBI Taxonomy" id="1026970"/>
    <lineage>
        <taxon>Eukaryota</taxon>
        <taxon>Metazoa</taxon>
        <taxon>Chordata</taxon>
        <taxon>Craniata</taxon>
        <taxon>Vertebrata</taxon>
        <taxon>Euteleostomi</taxon>
        <taxon>Mammalia</taxon>
        <taxon>Eutheria</taxon>
        <taxon>Euarchontoglires</taxon>
        <taxon>Glires</taxon>
        <taxon>Rodentia</taxon>
        <taxon>Myomorpha</taxon>
        <taxon>Muroidea</taxon>
        <taxon>Spalacidae</taxon>
        <taxon>Spalacinae</taxon>
        <taxon>Nannospalax</taxon>
    </lineage>
</organism>
<dbReference type="GeneID" id="103725141"/>
<dbReference type="GO" id="GO:0008217">
    <property type="term" value="P:regulation of blood pressure"/>
    <property type="evidence" value="ECO:0007669"/>
    <property type="project" value="InterPro"/>
</dbReference>
<evidence type="ECO:0000256" key="8">
    <source>
        <dbReference type="ARBA" id="ARBA00037509"/>
    </source>
</evidence>
<dbReference type="KEGG" id="ngi:103725141"/>
<evidence type="ECO:0000313" key="14">
    <source>
        <dbReference type="Ensembl" id="ENSNGAP00000002309.1"/>
    </source>
</evidence>
<dbReference type="InterPro" id="IPR001483">
    <property type="entry name" value="Urotensin_II"/>
</dbReference>
<protein>
    <recommendedName>
        <fullName evidence="9">Urotensin-2</fullName>
    </recommendedName>
    <alternativeName>
        <fullName evidence="10">Urotensin II</fullName>
    </alternativeName>
</protein>
<dbReference type="CTD" id="10911"/>
<evidence type="ECO:0000256" key="11">
    <source>
        <dbReference type="RuleBase" id="RU000636"/>
    </source>
</evidence>
<feature type="chain" id="PRO_5034860831" description="Urotensin-2" evidence="13">
    <location>
        <begin position="21"/>
        <end position="123"/>
    </location>
</feature>
<dbReference type="GO" id="GO:0005615">
    <property type="term" value="C:extracellular space"/>
    <property type="evidence" value="ECO:0007669"/>
    <property type="project" value="TreeGrafter"/>
</dbReference>
<dbReference type="PANTHER" id="PTHR14447">
    <property type="entry name" value="UROTENSIN 2"/>
    <property type="match status" value="1"/>
</dbReference>
<reference evidence="14" key="2">
    <citation type="submission" date="2025-09" db="UniProtKB">
        <authorList>
            <consortium name="Ensembl"/>
        </authorList>
    </citation>
    <scope>IDENTIFICATION</scope>
</reference>
<gene>
    <name evidence="14" type="primary">Uts2</name>
</gene>
<dbReference type="RefSeq" id="XP_008820663.1">
    <property type="nucleotide sequence ID" value="XM_008822441.3"/>
</dbReference>
<evidence type="ECO:0000256" key="5">
    <source>
        <dbReference type="ARBA" id="ARBA00022702"/>
    </source>
</evidence>
<dbReference type="GeneTree" id="ENSGT00510000049583"/>
<name>A0A8C6QEZ3_NANGA</name>
<evidence type="ECO:0000256" key="2">
    <source>
        <dbReference type="ARBA" id="ARBA00006719"/>
    </source>
</evidence>
<dbReference type="Pfam" id="PF02083">
    <property type="entry name" value="Urotensin_II"/>
    <property type="match status" value="1"/>
</dbReference>
<keyword evidence="4" id="KW-0165">Cleavage on pair of basic residues</keyword>
<comment type="similarity">
    <text evidence="2 11">Belongs to the urotensin-2 family.</text>
</comment>
<dbReference type="Ensembl" id="ENSNGAT00000002563.1">
    <property type="protein sequence ID" value="ENSNGAP00000002309.1"/>
    <property type="gene ID" value="ENSNGAG00000001938.1"/>
</dbReference>
<comment type="subcellular location">
    <subcellularLocation>
        <location evidence="1 11">Secreted</location>
    </subcellularLocation>
</comment>
<dbReference type="OrthoDB" id="8894951at2759"/>
<dbReference type="GO" id="GO:0097746">
    <property type="term" value="P:blood vessel diameter maintenance"/>
    <property type="evidence" value="ECO:0007669"/>
    <property type="project" value="InterPro"/>
</dbReference>
<dbReference type="AlphaFoldDB" id="A0A8C6QEZ3"/>
<sequence length="123" mass="13552">MDRLAFCCLIFIGFLNPLLSLPVTDSGEATLQLSALEEDARLALEELERASLLQALRQAVGTRAGEGLREADTSTDVPNPRGSLRKAFSGQDSNTVLSRLLARTRKQRKQHGAASECFWKYCI</sequence>
<dbReference type="OMA" id="ETFYGNH"/>
<keyword evidence="6 13" id="KW-0732">Signal</keyword>
<evidence type="ECO:0000256" key="7">
    <source>
        <dbReference type="ARBA" id="ARBA00023157"/>
    </source>
</evidence>
<dbReference type="PANTHER" id="PTHR14447:SF0">
    <property type="entry name" value="UROTENSIN-2"/>
    <property type="match status" value="1"/>
</dbReference>
<evidence type="ECO:0000256" key="13">
    <source>
        <dbReference type="SAM" id="SignalP"/>
    </source>
</evidence>
<comment type="function">
    <text evidence="8">Highly potent vasoconstrictor.</text>
</comment>
<reference evidence="14" key="1">
    <citation type="submission" date="2025-08" db="UniProtKB">
        <authorList>
            <consortium name="Ensembl"/>
        </authorList>
    </citation>
    <scope>IDENTIFICATION</scope>
</reference>
<keyword evidence="7" id="KW-1015">Disulfide bond</keyword>
<accession>A0A8C6QEZ3</accession>
<evidence type="ECO:0000313" key="15">
    <source>
        <dbReference type="Proteomes" id="UP000694381"/>
    </source>
</evidence>
<evidence type="ECO:0000256" key="12">
    <source>
        <dbReference type="SAM" id="MobiDB-lite"/>
    </source>
</evidence>
<dbReference type="GO" id="GO:0005179">
    <property type="term" value="F:hormone activity"/>
    <property type="evidence" value="ECO:0007669"/>
    <property type="project" value="UniProtKB-KW"/>
</dbReference>
<evidence type="ECO:0000256" key="9">
    <source>
        <dbReference type="ARBA" id="ARBA00040274"/>
    </source>
</evidence>
<feature type="signal peptide" evidence="13">
    <location>
        <begin position="1"/>
        <end position="20"/>
    </location>
</feature>
<evidence type="ECO:0000256" key="6">
    <source>
        <dbReference type="ARBA" id="ARBA00022729"/>
    </source>
</evidence>
<dbReference type="PROSITE" id="PS00984">
    <property type="entry name" value="UROTENSIN_II"/>
    <property type="match status" value="1"/>
</dbReference>
<evidence type="ECO:0000256" key="3">
    <source>
        <dbReference type="ARBA" id="ARBA00022525"/>
    </source>
</evidence>
<dbReference type="Proteomes" id="UP000694381">
    <property type="component" value="Unassembled WGS sequence"/>
</dbReference>
<proteinExistence type="inferred from homology"/>